<evidence type="ECO:0000313" key="2">
    <source>
        <dbReference type="Proteomes" id="UP001189429"/>
    </source>
</evidence>
<organism evidence="1 2">
    <name type="scientific">Prorocentrum cordatum</name>
    <dbReference type="NCBI Taxonomy" id="2364126"/>
    <lineage>
        <taxon>Eukaryota</taxon>
        <taxon>Sar</taxon>
        <taxon>Alveolata</taxon>
        <taxon>Dinophyceae</taxon>
        <taxon>Prorocentrales</taxon>
        <taxon>Prorocentraceae</taxon>
        <taxon>Prorocentrum</taxon>
    </lineage>
</organism>
<gene>
    <name evidence="1" type="ORF">PCOR1329_LOCUS8551</name>
</gene>
<reference evidence="1" key="1">
    <citation type="submission" date="2023-10" db="EMBL/GenBank/DDBJ databases">
        <authorList>
            <person name="Chen Y."/>
            <person name="Shah S."/>
            <person name="Dougan E. K."/>
            <person name="Thang M."/>
            <person name="Chan C."/>
        </authorList>
    </citation>
    <scope>NUCLEOTIDE SEQUENCE [LARGE SCALE GENOMIC DNA]</scope>
</reference>
<evidence type="ECO:0000313" key="1">
    <source>
        <dbReference type="EMBL" id="CAK0800387.1"/>
    </source>
</evidence>
<dbReference type="EMBL" id="CAUYUJ010002348">
    <property type="protein sequence ID" value="CAK0800387.1"/>
    <property type="molecule type" value="Genomic_DNA"/>
</dbReference>
<keyword evidence="2" id="KW-1185">Reference proteome</keyword>
<protein>
    <submittedName>
        <fullName evidence="1">Uncharacterized protein</fullName>
    </submittedName>
</protein>
<sequence>MDVVASCQQLFGAPRLLSCSSIHCHRSSPVFVSALEVWFELAITKSDRLTIGQKVELLRRDLREREIDHRQFGKIFPILARALGLDKQVILSHIAWLKTKIFEAPAPLLALVVQQCANHGRSRQKKEEAYRSSPDVSILDIRFTLNDQVKLCVNGHIVEDRDSGTAGIPATELQSLFFAMSRHLNEKVAARMDLRREADPHYMGKVPTMKKLGKDDQQDGFDGAEAFQVLMEELFKLCPAGKFVSPMAMIVHMIRRGTENPLVSEETIAANAATAMKNSLHSGHAHAHAHAHAAPKLGSQLVASA</sequence>
<name>A0ABN9Q7L8_9DINO</name>
<comment type="caution">
    <text evidence="1">The sequence shown here is derived from an EMBL/GenBank/DDBJ whole genome shotgun (WGS) entry which is preliminary data.</text>
</comment>
<proteinExistence type="predicted"/>
<accession>A0ABN9Q7L8</accession>
<dbReference type="Proteomes" id="UP001189429">
    <property type="component" value="Unassembled WGS sequence"/>
</dbReference>